<keyword evidence="3" id="KW-0813">Transport</keyword>
<dbReference type="InterPro" id="IPR058533">
    <property type="entry name" value="Cation_efflux_TM"/>
</dbReference>
<feature type="transmembrane region" description="Helical" evidence="7">
    <location>
        <begin position="182"/>
        <end position="199"/>
    </location>
</feature>
<dbReference type="Proteomes" id="UP001500928">
    <property type="component" value="Unassembled WGS sequence"/>
</dbReference>
<keyword evidence="5 7" id="KW-1133">Transmembrane helix</keyword>
<evidence type="ECO:0000256" key="6">
    <source>
        <dbReference type="ARBA" id="ARBA00023136"/>
    </source>
</evidence>
<evidence type="ECO:0000313" key="10">
    <source>
        <dbReference type="Proteomes" id="UP001500928"/>
    </source>
</evidence>
<feature type="transmembrane region" description="Helical" evidence="7">
    <location>
        <begin position="38"/>
        <end position="59"/>
    </location>
</feature>
<dbReference type="InterPro" id="IPR027469">
    <property type="entry name" value="Cation_efflux_TMD_sf"/>
</dbReference>
<comment type="subcellular location">
    <subcellularLocation>
        <location evidence="1">Membrane</location>
        <topology evidence="1">Multi-pass membrane protein</topology>
    </subcellularLocation>
</comment>
<feature type="domain" description="Cation efflux protein transmembrane" evidence="8">
    <location>
        <begin position="39"/>
        <end position="234"/>
    </location>
</feature>
<comment type="similarity">
    <text evidence="2">Belongs to the cation diffusion facilitator (CDF) transporter (TC 2.A.4) family.</text>
</comment>
<evidence type="ECO:0000256" key="7">
    <source>
        <dbReference type="SAM" id="Phobius"/>
    </source>
</evidence>
<gene>
    <name evidence="9" type="ORF">GCM10023200_08570</name>
</gene>
<dbReference type="EMBL" id="BAABHO010000005">
    <property type="protein sequence ID" value="GAA4777960.1"/>
    <property type="molecule type" value="Genomic_DNA"/>
</dbReference>
<name>A0ABP9AAY0_9PSEU</name>
<keyword evidence="4 7" id="KW-0812">Transmembrane</keyword>
<keyword evidence="10" id="KW-1185">Reference proteome</keyword>
<feature type="transmembrane region" description="Helical" evidence="7">
    <location>
        <begin position="107"/>
        <end position="129"/>
    </location>
</feature>
<keyword evidence="6 7" id="KW-0472">Membrane</keyword>
<evidence type="ECO:0000256" key="3">
    <source>
        <dbReference type="ARBA" id="ARBA00022448"/>
    </source>
</evidence>
<dbReference type="PANTHER" id="PTHR43840">
    <property type="entry name" value="MITOCHONDRIAL METAL TRANSPORTER 1-RELATED"/>
    <property type="match status" value="1"/>
</dbReference>
<accession>A0ABP9AAY0</accession>
<evidence type="ECO:0000256" key="1">
    <source>
        <dbReference type="ARBA" id="ARBA00004141"/>
    </source>
</evidence>
<feature type="transmembrane region" description="Helical" evidence="7">
    <location>
        <begin position="141"/>
        <end position="161"/>
    </location>
</feature>
<sequence length="330" mass="35018">MLRRLTILWVIDALDAGVRVRDHRRVDGAEGESRDRRLLLLSVWASAGFAVLSSVWGLLSGSAMIVFDGLYSFASIGLSVLAVLALRTARRGADDRYPWGREVWEPLTVVVKAVALAALCVYAVVGAVADLLAGGREVSTGWALLYAVIATAAGIAVTVAMRRGGRSDLVRAEAAEWLGDTLLSVGVLVGFVVAAVLVASGRPDAAAYVDPAMVVIVSLAFLRVPARLVTGGMREILSMAPPPETQAELEAAVAAVRERYGIAESFLRASKVGGRVDVEVDFVVGEGSSVHTVADGDVVRQALHDRLAEQGHGHERSVVVAFTTDRRWAL</sequence>
<dbReference type="Gene3D" id="1.20.1510.10">
    <property type="entry name" value="Cation efflux protein transmembrane domain"/>
    <property type="match status" value="1"/>
</dbReference>
<organism evidence="9 10">
    <name type="scientific">Actinomycetospora chlora</name>
    <dbReference type="NCBI Taxonomy" id="663608"/>
    <lineage>
        <taxon>Bacteria</taxon>
        <taxon>Bacillati</taxon>
        <taxon>Actinomycetota</taxon>
        <taxon>Actinomycetes</taxon>
        <taxon>Pseudonocardiales</taxon>
        <taxon>Pseudonocardiaceae</taxon>
        <taxon>Actinomycetospora</taxon>
    </lineage>
</organism>
<dbReference type="Pfam" id="PF01545">
    <property type="entry name" value="Cation_efflux"/>
    <property type="match status" value="1"/>
</dbReference>
<evidence type="ECO:0000256" key="4">
    <source>
        <dbReference type="ARBA" id="ARBA00022692"/>
    </source>
</evidence>
<evidence type="ECO:0000259" key="8">
    <source>
        <dbReference type="Pfam" id="PF01545"/>
    </source>
</evidence>
<dbReference type="NCBIfam" id="TIGR01297">
    <property type="entry name" value="CDF"/>
    <property type="match status" value="1"/>
</dbReference>
<dbReference type="SUPFAM" id="SSF161111">
    <property type="entry name" value="Cation efflux protein transmembrane domain-like"/>
    <property type="match status" value="1"/>
</dbReference>
<comment type="caution">
    <text evidence="9">The sequence shown here is derived from an EMBL/GenBank/DDBJ whole genome shotgun (WGS) entry which is preliminary data.</text>
</comment>
<evidence type="ECO:0000313" key="9">
    <source>
        <dbReference type="EMBL" id="GAA4777960.1"/>
    </source>
</evidence>
<proteinExistence type="inferred from homology"/>
<protein>
    <submittedName>
        <fullName evidence="9">Cation transporter</fullName>
    </submittedName>
</protein>
<evidence type="ECO:0000256" key="2">
    <source>
        <dbReference type="ARBA" id="ARBA00008114"/>
    </source>
</evidence>
<dbReference type="InterPro" id="IPR050291">
    <property type="entry name" value="CDF_Transporter"/>
</dbReference>
<feature type="transmembrane region" description="Helical" evidence="7">
    <location>
        <begin position="65"/>
        <end position="86"/>
    </location>
</feature>
<dbReference type="PANTHER" id="PTHR43840:SF15">
    <property type="entry name" value="MITOCHONDRIAL METAL TRANSPORTER 1-RELATED"/>
    <property type="match status" value="1"/>
</dbReference>
<evidence type="ECO:0000256" key="5">
    <source>
        <dbReference type="ARBA" id="ARBA00022989"/>
    </source>
</evidence>
<reference evidence="10" key="1">
    <citation type="journal article" date="2019" name="Int. J. Syst. Evol. Microbiol.">
        <title>The Global Catalogue of Microorganisms (GCM) 10K type strain sequencing project: providing services to taxonomists for standard genome sequencing and annotation.</title>
        <authorList>
            <consortium name="The Broad Institute Genomics Platform"/>
            <consortium name="The Broad Institute Genome Sequencing Center for Infectious Disease"/>
            <person name="Wu L."/>
            <person name="Ma J."/>
        </authorList>
    </citation>
    <scope>NUCLEOTIDE SEQUENCE [LARGE SCALE GENOMIC DNA]</scope>
    <source>
        <strain evidence="10">JCM 17979</strain>
    </source>
</reference>
<dbReference type="InterPro" id="IPR002524">
    <property type="entry name" value="Cation_efflux"/>
</dbReference>
<feature type="transmembrane region" description="Helical" evidence="7">
    <location>
        <begin position="205"/>
        <end position="224"/>
    </location>
</feature>